<keyword evidence="11" id="KW-1185">Reference proteome</keyword>
<accession>A0A2N5E214</accession>
<dbReference type="InterPro" id="IPR039421">
    <property type="entry name" value="Type_1_exporter"/>
</dbReference>
<proteinExistence type="predicted"/>
<keyword evidence="6 7" id="KW-0472">Membrane</keyword>
<gene>
    <name evidence="10" type="ORF">CYR55_14565</name>
</gene>
<comment type="subcellular location">
    <subcellularLocation>
        <location evidence="1">Cell membrane</location>
        <topology evidence="1">Multi-pass membrane protein</topology>
    </subcellularLocation>
</comment>
<dbReference type="AlphaFoldDB" id="A0A2N5E214"/>
<dbReference type="SUPFAM" id="SSF52540">
    <property type="entry name" value="P-loop containing nucleoside triphosphate hydrolases"/>
    <property type="match status" value="1"/>
</dbReference>
<dbReference type="PANTHER" id="PTHR43394:SF1">
    <property type="entry name" value="ATP-BINDING CASSETTE SUB-FAMILY B MEMBER 10, MITOCHONDRIAL"/>
    <property type="match status" value="1"/>
</dbReference>
<evidence type="ECO:0000259" key="8">
    <source>
        <dbReference type="PROSITE" id="PS50893"/>
    </source>
</evidence>
<dbReference type="FunFam" id="3.40.50.300:FF:000218">
    <property type="entry name" value="Multidrug ABC transporter ATP-binding protein"/>
    <property type="match status" value="1"/>
</dbReference>
<dbReference type="Gene3D" id="1.20.1560.10">
    <property type="entry name" value="ABC transporter type 1, transmembrane domain"/>
    <property type="match status" value="1"/>
</dbReference>
<dbReference type="PROSITE" id="PS50893">
    <property type="entry name" value="ABC_TRANSPORTER_2"/>
    <property type="match status" value="1"/>
</dbReference>
<comment type="caution">
    <text evidence="10">The sequence shown here is derived from an EMBL/GenBank/DDBJ whole genome shotgun (WGS) entry which is preliminary data.</text>
</comment>
<reference evidence="10 11" key="1">
    <citation type="submission" date="2017-12" db="EMBL/GenBank/DDBJ databases">
        <title>Characterization of six clinical isolates of Enterochimera gen. nov., a novel genus of the Yersiniaciae family and the three species Enterochimera arupensis sp. nov., Enterochimera coloradensis sp. nov, and Enterochimera californica sp. nov.</title>
        <authorList>
            <person name="Rossi A."/>
            <person name="Fisher M."/>
        </authorList>
    </citation>
    <scope>NUCLEOTIDE SEQUENCE [LARGE SCALE GENOMIC DNA]</scope>
    <source>
        <strain evidence="11">2015-Iso6</strain>
    </source>
</reference>
<evidence type="ECO:0000259" key="9">
    <source>
        <dbReference type="PROSITE" id="PS50929"/>
    </source>
</evidence>
<sequence length="610" mass="67651">MFYRRLERLIDIFQAAPSEAPPNNVLSYYLYYLRQVWPSFTALMIVGLIGALIEVILFNYLSRIINIVSNTAAVDLFDEYGGELMWMAVVALVLRPLCVGLHDMLIHQTISPGMGSLICWQNHNYVIKQSVDFFQSDFSGRIAQRIMQTGNALRDSAVQAVDAVWHVIIFIISSMILFATADWRLMLPLITWLLCYTLTLCYFIPRLKQRGVKSSAAYSRLVGRIVDSYTNITTVKLFAHTSLEQQYIRKAISEQTQKAQQAGRLITGIDLLITVLNGLLIVATTGLALWLWTQSLISVGAIALAIGLMLRIVSMSGWLMWVVNGVFGGIGVVQDGVKMVSQPINVVDRPQAPPLAIPRGEIRFNKVSFRYDNYNAVIQNFNLTIRPGEKIGLIGPSGAGKSTLVNLLLRFYDVEDGAVLIDDQNIADVSQESLRAQIGMISQDTSLLNRSLRENLMYGNPAATEEAIMHALRQVHADEFIGRLCDAEGRTGLAAHVGERGTKLSGGQRQRIAIARVLLKDAPILIMDEATSALDSEVEAAVQENLEPMMQGKTVIAIAHRLSTIARMDRLIVLNQGQIVEMGTHQELLAQNGLYTRLWQHQIAGFVGGP</sequence>
<dbReference type="InterPro" id="IPR003593">
    <property type="entry name" value="AAA+_ATPase"/>
</dbReference>
<keyword evidence="5 7" id="KW-1133">Transmembrane helix</keyword>
<organism evidence="10 11">
    <name type="scientific">Chimaeribacter californicus</name>
    <dbReference type="NCBI Taxonomy" id="2060067"/>
    <lineage>
        <taxon>Bacteria</taxon>
        <taxon>Pseudomonadati</taxon>
        <taxon>Pseudomonadota</taxon>
        <taxon>Gammaproteobacteria</taxon>
        <taxon>Enterobacterales</taxon>
        <taxon>Yersiniaceae</taxon>
        <taxon>Chimaeribacter</taxon>
    </lineage>
</organism>
<dbReference type="GO" id="GO:0005886">
    <property type="term" value="C:plasma membrane"/>
    <property type="evidence" value="ECO:0007669"/>
    <property type="project" value="UniProtKB-SubCell"/>
</dbReference>
<dbReference type="InterPro" id="IPR011527">
    <property type="entry name" value="ABC1_TM_dom"/>
</dbReference>
<dbReference type="PROSITE" id="PS00211">
    <property type="entry name" value="ABC_TRANSPORTER_1"/>
    <property type="match status" value="1"/>
</dbReference>
<keyword evidence="3" id="KW-0547">Nucleotide-binding</keyword>
<dbReference type="InterPro" id="IPR017871">
    <property type="entry name" value="ABC_transporter-like_CS"/>
</dbReference>
<keyword evidence="2 7" id="KW-0812">Transmembrane</keyword>
<dbReference type="FunFam" id="1.20.1560.10:FF:000070">
    <property type="entry name" value="Multidrug ABC transporter ATP-binding protein"/>
    <property type="match status" value="1"/>
</dbReference>
<feature type="domain" description="ABC transmembrane type-1" evidence="9">
    <location>
        <begin position="42"/>
        <end position="324"/>
    </location>
</feature>
<evidence type="ECO:0000256" key="5">
    <source>
        <dbReference type="ARBA" id="ARBA00022989"/>
    </source>
</evidence>
<feature type="transmembrane region" description="Helical" evidence="7">
    <location>
        <begin position="265"/>
        <end position="283"/>
    </location>
</feature>
<dbReference type="SUPFAM" id="SSF90123">
    <property type="entry name" value="ABC transporter transmembrane region"/>
    <property type="match status" value="1"/>
</dbReference>
<evidence type="ECO:0000313" key="11">
    <source>
        <dbReference type="Proteomes" id="UP000234240"/>
    </source>
</evidence>
<keyword evidence="4 10" id="KW-0067">ATP-binding</keyword>
<evidence type="ECO:0000256" key="4">
    <source>
        <dbReference type="ARBA" id="ARBA00022840"/>
    </source>
</evidence>
<feature type="transmembrane region" description="Helical" evidence="7">
    <location>
        <begin position="185"/>
        <end position="204"/>
    </location>
</feature>
<feature type="transmembrane region" description="Helical" evidence="7">
    <location>
        <begin position="163"/>
        <end position="179"/>
    </location>
</feature>
<dbReference type="GO" id="GO:0005524">
    <property type="term" value="F:ATP binding"/>
    <property type="evidence" value="ECO:0007669"/>
    <property type="project" value="UniProtKB-KW"/>
</dbReference>
<feature type="transmembrane region" description="Helical" evidence="7">
    <location>
        <begin position="40"/>
        <end position="61"/>
    </location>
</feature>
<dbReference type="InterPro" id="IPR036640">
    <property type="entry name" value="ABC1_TM_sf"/>
</dbReference>
<dbReference type="RefSeq" id="WP_101817019.1">
    <property type="nucleotide sequence ID" value="NZ_PJZF01000013.1"/>
</dbReference>
<feature type="domain" description="ABC transporter" evidence="8">
    <location>
        <begin position="362"/>
        <end position="601"/>
    </location>
</feature>
<dbReference type="SMART" id="SM00382">
    <property type="entry name" value="AAA"/>
    <property type="match status" value="1"/>
</dbReference>
<dbReference type="OrthoDB" id="6828292at2"/>
<evidence type="ECO:0000256" key="7">
    <source>
        <dbReference type="SAM" id="Phobius"/>
    </source>
</evidence>
<evidence type="ECO:0000313" key="10">
    <source>
        <dbReference type="EMBL" id="PLR34626.1"/>
    </source>
</evidence>
<dbReference type="EMBL" id="PJZF01000013">
    <property type="protein sequence ID" value="PLR34626.1"/>
    <property type="molecule type" value="Genomic_DNA"/>
</dbReference>
<dbReference type="Proteomes" id="UP000234240">
    <property type="component" value="Unassembled WGS sequence"/>
</dbReference>
<dbReference type="PROSITE" id="PS50929">
    <property type="entry name" value="ABC_TM1F"/>
    <property type="match status" value="1"/>
</dbReference>
<evidence type="ECO:0000256" key="3">
    <source>
        <dbReference type="ARBA" id="ARBA00022741"/>
    </source>
</evidence>
<dbReference type="GO" id="GO:0015421">
    <property type="term" value="F:ABC-type oligopeptide transporter activity"/>
    <property type="evidence" value="ECO:0007669"/>
    <property type="project" value="TreeGrafter"/>
</dbReference>
<dbReference type="Pfam" id="PF00005">
    <property type="entry name" value="ABC_tran"/>
    <property type="match status" value="1"/>
</dbReference>
<dbReference type="InterPro" id="IPR027417">
    <property type="entry name" value="P-loop_NTPase"/>
</dbReference>
<dbReference type="Pfam" id="PF00664">
    <property type="entry name" value="ABC_membrane"/>
    <property type="match status" value="1"/>
</dbReference>
<protein>
    <submittedName>
        <fullName evidence="10">Multidrug ABC transporter ATP-binding protein</fullName>
    </submittedName>
</protein>
<evidence type="ECO:0000256" key="1">
    <source>
        <dbReference type="ARBA" id="ARBA00004651"/>
    </source>
</evidence>
<dbReference type="PANTHER" id="PTHR43394">
    <property type="entry name" value="ATP-DEPENDENT PERMEASE MDL1, MITOCHONDRIAL"/>
    <property type="match status" value="1"/>
</dbReference>
<feature type="transmembrane region" description="Helical" evidence="7">
    <location>
        <begin position="289"/>
        <end position="310"/>
    </location>
</feature>
<name>A0A2N5E214_9GAMM</name>
<dbReference type="GO" id="GO:0016887">
    <property type="term" value="F:ATP hydrolysis activity"/>
    <property type="evidence" value="ECO:0007669"/>
    <property type="project" value="InterPro"/>
</dbReference>
<dbReference type="InterPro" id="IPR003439">
    <property type="entry name" value="ABC_transporter-like_ATP-bd"/>
</dbReference>
<dbReference type="Gene3D" id="3.40.50.300">
    <property type="entry name" value="P-loop containing nucleotide triphosphate hydrolases"/>
    <property type="match status" value="1"/>
</dbReference>
<feature type="transmembrane region" description="Helical" evidence="7">
    <location>
        <begin position="84"/>
        <end position="106"/>
    </location>
</feature>
<evidence type="ECO:0000256" key="2">
    <source>
        <dbReference type="ARBA" id="ARBA00022692"/>
    </source>
</evidence>
<evidence type="ECO:0000256" key="6">
    <source>
        <dbReference type="ARBA" id="ARBA00023136"/>
    </source>
</evidence>